<organism evidence="3 4">
    <name type="scientific">Papaver nudicaule</name>
    <name type="common">Iceland poppy</name>
    <dbReference type="NCBI Taxonomy" id="74823"/>
    <lineage>
        <taxon>Eukaryota</taxon>
        <taxon>Viridiplantae</taxon>
        <taxon>Streptophyta</taxon>
        <taxon>Embryophyta</taxon>
        <taxon>Tracheophyta</taxon>
        <taxon>Spermatophyta</taxon>
        <taxon>Magnoliopsida</taxon>
        <taxon>Ranunculales</taxon>
        <taxon>Papaveraceae</taxon>
        <taxon>Papaveroideae</taxon>
        <taxon>Papaver</taxon>
    </lineage>
</organism>
<dbReference type="PROSITE" id="PS50144">
    <property type="entry name" value="MATH"/>
    <property type="match status" value="1"/>
</dbReference>
<dbReference type="PANTHER" id="PTHR26379">
    <property type="entry name" value="BTB/POZ AND MATH DOMAIN-CONTAINING PROTEIN 1"/>
    <property type="match status" value="1"/>
</dbReference>
<dbReference type="CDD" id="cd00121">
    <property type="entry name" value="MATH"/>
    <property type="match status" value="1"/>
</dbReference>
<reference evidence="3" key="1">
    <citation type="submission" date="2022-03" db="EMBL/GenBank/DDBJ databases">
        <title>A functionally conserved STORR gene fusion in Papaver species that diverged 16.8 million years ago.</title>
        <authorList>
            <person name="Catania T."/>
        </authorList>
    </citation>
    <scope>NUCLEOTIDE SEQUENCE</scope>
    <source>
        <strain evidence="3">S-191538</strain>
    </source>
</reference>
<protein>
    <recommendedName>
        <fullName evidence="2">MATH domain-containing protein</fullName>
    </recommendedName>
</protein>
<keyword evidence="4" id="KW-1185">Reference proteome</keyword>
<proteinExistence type="predicted"/>
<feature type="domain" description="MATH" evidence="2">
    <location>
        <begin position="32"/>
        <end position="125"/>
    </location>
</feature>
<gene>
    <name evidence="3" type="ORF">MKW94_013694</name>
</gene>
<dbReference type="AlphaFoldDB" id="A0AA41UYI0"/>
<dbReference type="EMBL" id="JAJJMA010069781">
    <property type="protein sequence ID" value="MCL7027590.1"/>
    <property type="molecule type" value="Genomic_DNA"/>
</dbReference>
<comment type="caution">
    <text evidence="3">The sequence shown here is derived from an EMBL/GenBank/DDBJ whole genome shotgun (WGS) entry which is preliminary data.</text>
</comment>
<evidence type="ECO:0000313" key="3">
    <source>
        <dbReference type="EMBL" id="MCL7027590.1"/>
    </source>
</evidence>
<dbReference type="InterPro" id="IPR002083">
    <property type="entry name" value="MATH/TRAF_dom"/>
</dbReference>
<dbReference type="Pfam" id="PF22486">
    <property type="entry name" value="MATH_2"/>
    <property type="match status" value="1"/>
</dbReference>
<evidence type="ECO:0000259" key="2">
    <source>
        <dbReference type="PROSITE" id="PS50144"/>
    </source>
</evidence>
<feature type="compositionally biased region" description="Basic and acidic residues" evidence="1">
    <location>
        <begin position="1"/>
        <end position="10"/>
    </location>
</feature>
<dbReference type="Proteomes" id="UP001177140">
    <property type="component" value="Unassembled WGS sequence"/>
</dbReference>
<dbReference type="PANTHER" id="PTHR26379:SF187">
    <property type="entry name" value="OS07G0655300 PROTEIN"/>
    <property type="match status" value="1"/>
</dbReference>
<evidence type="ECO:0000256" key="1">
    <source>
        <dbReference type="SAM" id="MobiDB-lite"/>
    </source>
</evidence>
<evidence type="ECO:0000313" key="4">
    <source>
        <dbReference type="Proteomes" id="UP001177140"/>
    </source>
</evidence>
<dbReference type="Gene3D" id="2.60.210.10">
    <property type="entry name" value="Apoptosis, Tumor Necrosis Factor Receptor Associated Protein 2, Chain A"/>
    <property type="match status" value="1"/>
</dbReference>
<dbReference type="InterPro" id="IPR045005">
    <property type="entry name" value="BPM1-6"/>
</dbReference>
<feature type="compositionally biased region" description="Polar residues" evidence="1">
    <location>
        <begin position="11"/>
        <end position="27"/>
    </location>
</feature>
<dbReference type="GO" id="GO:0016567">
    <property type="term" value="P:protein ubiquitination"/>
    <property type="evidence" value="ECO:0007669"/>
    <property type="project" value="InterPro"/>
</dbReference>
<dbReference type="InterPro" id="IPR008974">
    <property type="entry name" value="TRAF-like"/>
</dbReference>
<accession>A0AA41UYI0</accession>
<feature type="non-terminal residue" evidence="3">
    <location>
        <position position="1"/>
    </location>
</feature>
<sequence>MAPKRPRDLESNSNTNNDHEMSSSQSIHEIVKGSHVYEIKGYSIAKGMGVGKRMTSGKFTVGGYDWRILFYPDGYDQATEEYIGVVTYEFKLLDQSRKGKYGVHRRSRSTKTLTNQGNSWYVPYV</sequence>
<dbReference type="SUPFAM" id="SSF49599">
    <property type="entry name" value="TRAF domain-like"/>
    <property type="match status" value="1"/>
</dbReference>
<name>A0AA41UYI0_PAPNU</name>
<feature type="region of interest" description="Disordered" evidence="1">
    <location>
        <begin position="1"/>
        <end position="27"/>
    </location>
</feature>